<organism evidence="5 6">
    <name type="scientific">Polarella glacialis</name>
    <name type="common">Dinoflagellate</name>
    <dbReference type="NCBI Taxonomy" id="89957"/>
    <lineage>
        <taxon>Eukaryota</taxon>
        <taxon>Sar</taxon>
        <taxon>Alveolata</taxon>
        <taxon>Dinophyceae</taxon>
        <taxon>Suessiales</taxon>
        <taxon>Suessiaceae</taxon>
        <taxon>Polarella</taxon>
    </lineage>
</organism>
<dbReference type="GO" id="GO:0003723">
    <property type="term" value="F:RNA binding"/>
    <property type="evidence" value="ECO:0007669"/>
    <property type="project" value="UniProtKB-UniRule"/>
</dbReference>
<dbReference type="Gene3D" id="3.30.70.330">
    <property type="match status" value="2"/>
</dbReference>
<proteinExistence type="predicted"/>
<dbReference type="AlphaFoldDB" id="A0A813F8M0"/>
<evidence type="ECO:0000256" key="3">
    <source>
        <dbReference type="SAM" id="MobiDB-lite"/>
    </source>
</evidence>
<feature type="region of interest" description="Disordered" evidence="3">
    <location>
        <begin position="1"/>
        <end position="124"/>
    </location>
</feature>
<dbReference type="EMBL" id="CAJNNV010019603">
    <property type="protein sequence ID" value="CAE8606635.1"/>
    <property type="molecule type" value="Genomic_DNA"/>
</dbReference>
<protein>
    <recommendedName>
        <fullName evidence="4">RRM domain-containing protein</fullName>
    </recommendedName>
</protein>
<dbReference type="Pfam" id="PF00076">
    <property type="entry name" value="RRM_1"/>
    <property type="match status" value="2"/>
</dbReference>
<dbReference type="PANTHER" id="PTHR48025">
    <property type="entry name" value="OS02G0815200 PROTEIN"/>
    <property type="match status" value="1"/>
</dbReference>
<evidence type="ECO:0000259" key="4">
    <source>
        <dbReference type="PROSITE" id="PS50102"/>
    </source>
</evidence>
<feature type="region of interest" description="Disordered" evidence="3">
    <location>
        <begin position="303"/>
        <end position="334"/>
    </location>
</feature>
<comment type="caution">
    <text evidence="5">The sequence shown here is derived from an EMBL/GenBank/DDBJ whole genome shotgun (WGS) entry which is preliminary data.</text>
</comment>
<accession>A0A813F8M0</accession>
<dbReference type="PANTHER" id="PTHR48025:SF1">
    <property type="entry name" value="RRM DOMAIN-CONTAINING PROTEIN"/>
    <property type="match status" value="1"/>
</dbReference>
<feature type="compositionally biased region" description="Basic and acidic residues" evidence="3">
    <location>
        <begin position="1"/>
        <end position="19"/>
    </location>
</feature>
<feature type="compositionally biased region" description="Low complexity" evidence="3">
    <location>
        <begin position="364"/>
        <end position="399"/>
    </location>
</feature>
<evidence type="ECO:0000256" key="1">
    <source>
        <dbReference type="ARBA" id="ARBA00022884"/>
    </source>
</evidence>
<name>A0A813F8M0_POLGL</name>
<dbReference type="InterPro" id="IPR050502">
    <property type="entry name" value="Euk_RNA-bind_prot"/>
</dbReference>
<dbReference type="SMART" id="SM00360">
    <property type="entry name" value="RRM"/>
    <property type="match status" value="2"/>
</dbReference>
<evidence type="ECO:0000313" key="6">
    <source>
        <dbReference type="Proteomes" id="UP000654075"/>
    </source>
</evidence>
<dbReference type="Proteomes" id="UP000654075">
    <property type="component" value="Unassembled WGS sequence"/>
</dbReference>
<dbReference type="PROSITE" id="PS50102">
    <property type="entry name" value="RRM"/>
    <property type="match status" value="2"/>
</dbReference>
<feature type="domain" description="RRM" evidence="4">
    <location>
        <begin position="228"/>
        <end position="304"/>
    </location>
</feature>
<keyword evidence="6" id="KW-1185">Reference proteome</keyword>
<feature type="domain" description="RRM" evidence="4">
    <location>
        <begin position="129"/>
        <end position="205"/>
    </location>
</feature>
<feature type="compositionally biased region" description="Low complexity" evidence="3">
    <location>
        <begin position="79"/>
        <end position="101"/>
    </location>
</feature>
<keyword evidence="1 2" id="KW-0694">RNA-binding</keyword>
<feature type="region of interest" description="Disordered" evidence="3">
    <location>
        <begin position="358"/>
        <end position="405"/>
    </location>
</feature>
<evidence type="ECO:0000313" key="5">
    <source>
        <dbReference type="EMBL" id="CAE8606635.1"/>
    </source>
</evidence>
<dbReference type="CDD" id="cd00590">
    <property type="entry name" value="RRM_SF"/>
    <property type="match status" value="2"/>
</dbReference>
<gene>
    <name evidence="5" type="ORF">PGLA1383_LOCUS24615</name>
</gene>
<dbReference type="InterPro" id="IPR035979">
    <property type="entry name" value="RBD_domain_sf"/>
</dbReference>
<dbReference type="SUPFAM" id="SSF54928">
    <property type="entry name" value="RNA-binding domain, RBD"/>
    <property type="match status" value="2"/>
</dbReference>
<dbReference type="InterPro" id="IPR000504">
    <property type="entry name" value="RRM_dom"/>
</dbReference>
<feature type="compositionally biased region" description="Low complexity" evidence="3">
    <location>
        <begin position="20"/>
        <end position="57"/>
    </location>
</feature>
<evidence type="ECO:0000256" key="2">
    <source>
        <dbReference type="PROSITE-ProRule" id="PRU00176"/>
    </source>
</evidence>
<dbReference type="InterPro" id="IPR012677">
    <property type="entry name" value="Nucleotide-bd_a/b_plait_sf"/>
</dbReference>
<sequence length="405" mass="44445">MGNARQREGAKRKKQEHEQQQQQRRQQSTGLPEQAAAAADPEADAVQAKKQRQQQQADKQRQVDAEPAEEVDNNKKKNNTTTTSNNTSNNSNNTTNHNNSSDACESGSWNVGQGPDGSKGKGKRKEKEFEVCVNGLPFSATEDLVWKDFSECGEIADFYCPMNEDGSLRGMAFIAYSDQESVDKALAFHDSEYGGRWIQVRLSSDKTKGKGKGIDAKGTMSGKGNKEFEVFIGGLTHSTTEVSLRQDFEECGKIVYCRVPVNDEGSARGIAFLQFADRESVDKALEFHDTEYFGRYIQVRLSSDGSKGKGKDSNLESAKPTGTPPPTTTTTTTTTTGTCKFELEVFLHGVPPCATRESLSKDFSNSSNSNNKNNNNNNNNNTRNNNSNINSNNNKNRTSASLAIS</sequence>
<dbReference type="OrthoDB" id="439808at2759"/>
<reference evidence="5" key="1">
    <citation type="submission" date="2021-02" db="EMBL/GenBank/DDBJ databases">
        <authorList>
            <person name="Dougan E. K."/>
            <person name="Rhodes N."/>
            <person name="Thang M."/>
            <person name="Chan C."/>
        </authorList>
    </citation>
    <scope>NUCLEOTIDE SEQUENCE</scope>
</reference>